<evidence type="ECO:0000313" key="2">
    <source>
        <dbReference type="EMBL" id="KRS17010.1"/>
    </source>
</evidence>
<dbReference type="Proteomes" id="UP000051401">
    <property type="component" value="Unassembled WGS sequence"/>
</dbReference>
<organism evidence="2 3">
    <name type="scientific">Roseovarius indicus</name>
    <dbReference type="NCBI Taxonomy" id="540747"/>
    <lineage>
        <taxon>Bacteria</taxon>
        <taxon>Pseudomonadati</taxon>
        <taxon>Pseudomonadota</taxon>
        <taxon>Alphaproteobacteria</taxon>
        <taxon>Rhodobacterales</taxon>
        <taxon>Roseobacteraceae</taxon>
        <taxon>Roseovarius</taxon>
    </lineage>
</organism>
<gene>
    <name evidence="2" type="ORF">XM52_15675</name>
</gene>
<reference evidence="2 3" key="1">
    <citation type="submission" date="2015-04" db="EMBL/GenBank/DDBJ databases">
        <title>The draft genome sequence of Roseovarius indicus B108T.</title>
        <authorList>
            <person name="Li G."/>
            <person name="Lai Q."/>
            <person name="Shao Z."/>
            <person name="Yan P."/>
        </authorList>
    </citation>
    <scope>NUCLEOTIDE SEQUENCE [LARGE SCALE GENOMIC DNA]</scope>
    <source>
        <strain evidence="2 3">B108</strain>
    </source>
</reference>
<keyword evidence="1" id="KW-0472">Membrane</keyword>
<evidence type="ECO:0000256" key="1">
    <source>
        <dbReference type="SAM" id="Phobius"/>
    </source>
</evidence>
<accession>A0A0T5P6Y6</accession>
<dbReference type="EMBL" id="LAXI01000010">
    <property type="protein sequence ID" value="KRS17010.1"/>
    <property type="molecule type" value="Genomic_DNA"/>
</dbReference>
<keyword evidence="1" id="KW-1133">Transmembrane helix</keyword>
<evidence type="ECO:0000313" key="3">
    <source>
        <dbReference type="Proteomes" id="UP000051401"/>
    </source>
</evidence>
<keyword evidence="1" id="KW-0812">Transmembrane</keyword>
<dbReference type="AlphaFoldDB" id="A0A0T5P6Y6"/>
<keyword evidence="3" id="KW-1185">Reference proteome</keyword>
<proteinExistence type="predicted"/>
<sequence length="73" mass="8500">MTLRRRVGFVCPSIVWVVAPMLLYPWQTAGEFAQNNCTGTHAIQHPPPCDRHDRTHMCDWLRRGQDQEIRAAR</sequence>
<feature type="transmembrane region" description="Helical" evidence="1">
    <location>
        <begin position="7"/>
        <end position="26"/>
    </location>
</feature>
<protein>
    <submittedName>
        <fullName evidence="2">Uncharacterized protein</fullName>
    </submittedName>
</protein>
<name>A0A0T5P6Y6_9RHOB</name>
<comment type="caution">
    <text evidence="2">The sequence shown here is derived from an EMBL/GenBank/DDBJ whole genome shotgun (WGS) entry which is preliminary data.</text>
</comment>